<sequence length="57" mass="6442">MDCLELNIHQRILSDLASSDGNSSADEILSCRVKTRGDPVTTSKDTERLYMVCRFLH</sequence>
<dbReference type="EMBL" id="KN831768">
    <property type="protein sequence ID" value="KIM48818.1"/>
    <property type="molecule type" value="Genomic_DNA"/>
</dbReference>
<protein>
    <submittedName>
        <fullName evidence="1">Uncharacterized protein</fullName>
    </submittedName>
</protein>
<dbReference type="AlphaFoldDB" id="A0A0C2YGH6"/>
<accession>A0A0C2YGH6</accession>
<gene>
    <name evidence="1" type="ORF">M413DRAFT_437994</name>
</gene>
<dbReference type="Proteomes" id="UP000053424">
    <property type="component" value="Unassembled WGS sequence"/>
</dbReference>
<reference evidence="1 2" key="1">
    <citation type="submission" date="2014-04" db="EMBL/GenBank/DDBJ databases">
        <authorList>
            <consortium name="DOE Joint Genome Institute"/>
            <person name="Kuo A."/>
            <person name="Gay G."/>
            <person name="Dore J."/>
            <person name="Kohler A."/>
            <person name="Nagy L.G."/>
            <person name="Floudas D."/>
            <person name="Copeland A."/>
            <person name="Barry K.W."/>
            <person name="Cichocki N."/>
            <person name="Veneault-Fourrey C."/>
            <person name="LaButti K."/>
            <person name="Lindquist E.A."/>
            <person name="Lipzen A."/>
            <person name="Lundell T."/>
            <person name="Morin E."/>
            <person name="Murat C."/>
            <person name="Sun H."/>
            <person name="Tunlid A."/>
            <person name="Henrissat B."/>
            <person name="Grigoriev I.V."/>
            <person name="Hibbett D.S."/>
            <person name="Martin F."/>
            <person name="Nordberg H.P."/>
            <person name="Cantor M.N."/>
            <person name="Hua S.X."/>
        </authorList>
    </citation>
    <scope>NUCLEOTIDE SEQUENCE [LARGE SCALE GENOMIC DNA]</scope>
    <source>
        <strain evidence="2">h7</strain>
    </source>
</reference>
<organism evidence="1 2">
    <name type="scientific">Hebeloma cylindrosporum</name>
    <dbReference type="NCBI Taxonomy" id="76867"/>
    <lineage>
        <taxon>Eukaryota</taxon>
        <taxon>Fungi</taxon>
        <taxon>Dikarya</taxon>
        <taxon>Basidiomycota</taxon>
        <taxon>Agaricomycotina</taxon>
        <taxon>Agaricomycetes</taxon>
        <taxon>Agaricomycetidae</taxon>
        <taxon>Agaricales</taxon>
        <taxon>Agaricineae</taxon>
        <taxon>Hymenogastraceae</taxon>
        <taxon>Hebeloma</taxon>
    </lineage>
</organism>
<evidence type="ECO:0000313" key="2">
    <source>
        <dbReference type="Proteomes" id="UP000053424"/>
    </source>
</evidence>
<dbReference type="HOGENOM" id="CLU_2996695_0_0_1"/>
<proteinExistence type="predicted"/>
<name>A0A0C2YGH6_HEBCY</name>
<keyword evidence="2" id="KW-1185">Reference proteome</keyword>
<evidence type="ECO:0000313" key="1">
    <source>
        <dbReference type="EMBL" id="KIM48818.1"/>
    </source>
</evidence>
<dbReference type="OrthoDB" id="10264149at2759"/>
<reference evidence="2" key="2">
    <citation type="submission" date="2015-01" db="EMBL/GenBank/DDBJ databases">
        <title>Evolutionary Origins and Diversification of the Mycorrhizal Mutualists.</title>
        <authorList>
            <consortium name="DOE Joint Genome Institute"/>
            <consortium name="Mycorrhizal Genomics Consortium"/>
            <person name="Kohler A."/>
            <person name="Kuo A."/>
            <person name="Nagy L.G."/>
            <person name="Floudas D."/>
            <person name="Copeland A."/>
            <person name="Barry K.W."/>
            <person name="Cichocki N."/>
            <person name="Veneault-Fourrey C."/>
            <person name="LaButti K."/>
            <person name="Lindquist E.A."/>
            <person name="Lipzen A."/>
            <person name="Lundell T."/>
            <person name="Morin E."/>
            <person name="Murat C."/>
            <person name="Riley R."/>
            <person name="Ohm R."/>
            <person name="Sun H."/>
            <person name="Tunlid A."/>
            <person name="Henrissat B."/>
            <person name="Grigoriev I.V."/>
            <person name="Hibbett D.S."/>
            <person name="Martin F."/>
        </authorList>
    </citation>
    <scope>NUCLEOTIDE SEQUENCE [LARGE SCALE GENOMIC DNA]</scope>
    <source>
        <strain evidence="2">h7</strain>
    </source>
</reference>